<organism evidence="1 2">
    <name type="scientific">Chromobacterium amazonense</name>
    <dbReference type="NCBI Taxonomy" id="1382803"/>
    <lineage>
        <taxon>Bacteria</taxon>
        <taxon>Pseudomonadati</taxon>
        <taxon>Pseudomonadota</taxon>
        <taxon>Betaproteobacteria</taxon>
        <taxon>Neisseriales</taxon>
        <taxon>Chromobacteriaceae</taxon>
        <taxon>Chromobacterium</taxon>
    </lineage>
</organism>
<gene>
    <name evidence="1" type="ORF">QCL97_000710</name>
</gene>
<dbReference type="RefSeq" id="WP_274771765.1">
    <property type="nucleotide sequence ID" value="NZ_JARBFV010000001.1"/>
</dbReference>
<protein>
    <submittedName>
        <fullName evidence="1">2OG-Fe dioxygenase family protein</fullName>
    </submittedName>
</protein>
<dbReference type="Pfam" id="PF10014">
    <property type="entry name" value="2OG-Fe_Oxy_2"/>
    <property type="match status" value="1"/>
</dbReference>
<dbReference type="InterPro" id="IPR018724">
    <property type="entry name" value="2OG-Fe_dioxygenase"/>
</dbReference>
<proteinExistence type="predicted"/>
<dbReference type="EMBL" id="JAVFJF020000001">
    <property type="protein sequence ID" value="MEJ8673229.1"/>
    <property type="molecule type" value="Genomic_DNA"/>
</dbReference>
<dbReference type="Proteomes" id="UP001224516">
    <property type="component" value="Unassembled WGS sequence"/>
</dbReference>
<name>A0ABU8UWF5_9NEIS</name>
<evidence type="ECO:0000313" key="1">
    <source>
        <dbReference type="EMBL" id="MEJ8673229.1"/>
    </source>
</evidence>
<keyword evidence="1" id="KW-0223">Dioxygenase</keyword>
<accession>A0ABU8UWF5</accession>
<keyword evidence="2" id="KW-1185">Reference proteome</keyword>
<dbReference type="GO" id="GO:0051213">
    <property type="term" value="F:dioxygenase activity"/>
    <property type="evidence" value="ECO:0007669"/>
    <property type="project" value="UniProtKB-KW"/>
</dbReference>
<keyword evidence="1" id="KW-0560">Oxidoreductase</keyword>
<comment type="caution">
    <text evidence="1">The sequence shown here is derived from an EMBL/GenBank/DDBJ whole genome shotgun (WGS) entry which is preliminary data.</text>
</comment>
<reference evidence="1 2" key="1">
    <citation type="submission" date="2023-12" db="EMBL/GenBank/DDBJ databases">
        <title>Evaluation and characterization of a potential secondary metabolite violacein from indigenous Chromobacterium amazonense SAM215.</title>
        <authorList>
            <person name="Tarafdar M.R."/>
            <person name="Abedin S.M."/>
            <person name="Atiqua A."/>
            <person name="Saha A."/>
            <person name="Khan S.N."/>
        </authorList>
    </citation>
    <scope>NUCLEOTIDE SEQUENCE [LARGE SCALE GENOMIC DNA]</scope>
    <source>
        <strain evidence="1 2">SAM215</strain>
    </source>
</reference>
<dbReference type="Gene3D" id="2.60.120.620">
    <property type="entry name" value="q2cbj1_9rhob like domain"/>
    <property type="match status" value="1"/>
</dbReference>
<evidence type="ECO:0000313" key="2">
    <source>
        <dbReference type="Proteomes" id="UP001224516"/>
    </source>
</evidence>
<sequence length="256" mass="29226">MNSASYSPQPPAMLNDDALLEPVCQKLACQDFCLLPADRTRQLLLQDNASALDDWEAFHDSWNHLQLDKFMADGGRYRKRLHATLSAEPGARHARAEPHQPHYQSRFYNPLNGGVPRHYEPIRNEILLGHTMQSVLKLACSVFGKLSPYTPWRIEAHQYRIEARNRLSGKPTPEGIHRDGMQFLLIMMVGRHNLVNGATELYNLEHEPLAEFTLTDPLDLVLINDERVLHGVTPVAQLDPSRDGIRDVLLLSFRRR</sequence>